<evidence type="ECO:0000259" key="5">
    <source>
        <dbReference type="Pfam" id="PF00389"/>
    </source>
</evidence>
<dbReference type="PROSITE" id="PS00065">
    <property type="entry name" value="D_2_HYDROXYACID_DH_1"/>
    <property type="match status" value="1"/>
</dbReference>
<dbReference type="InterPro" id="IPR036291">
    <property type="entry name" value="NAD(P)-bd_dom_sf"/>
</dbReference>
<dbReference type="GO" id="GO:0030267">
    <property type="term" value="F:glyoxylate reductase (NADPH) activity"/>
    <property type="evidence" value="ECO:0007669"/>
    <property type="project" value="TreeGrafter"/>
</dbReference>
<evidence type="ECO:0000256" key="2">
    <source>
        <dbReference type="ARBA" id="ARBA00023002"/>
    </source>
</evidence>
<dbReference type="InterPro" id="IPR006139">
    <property type="entry name" value="D-isomer_2_OHA_DH_cat_dom"/>
</dbReference>
<proteinExistence type="inferred from homology"/>
<dbReference type="HOGENOM" id="CLU_019796_1_2_1"/>
<evidence type="ECO:0000256" key="3">
    <source>
        <dbReference type="ARBA" id="ARBA00023027"/>
    </source>
</evidence>
<feature type="domain" description="D-isomer specific 2-hydroxyacid dehydrogenase catalytic" evidence="5">
    <location>
        <begin position="43"/>
        <end position="336"/>
    </location>
</feature>
<dbReference type="GO" id="GO:0016618">
    <property type="term" value="F:hydroxypyruvate reductase [NAD(P)H] activity"/>
    <property type="evidence" value="ECO:0007669"/>
    <property type="project" value="TreeGrafter"/>
</dbReference>
<dbReference type="PANTHER" id="PTHR10996">
    <property type="entry name" value="2-HYDROXYACID DEHYDROGENASE-RELATED"/>
    <property type="match status" value="1"/>
</dbReference>
<dbReference type="PROSITE" id="PS00670">
    <property type="entry name" value="D_2_HYDROXYACID_DH_2"/>
    <property type="match status" value="1"/>
</dbReference>
<comment type="similarity">
    <text evidence="1 4">Belongs to the D-isomer specific 2-hydroxyacid dehydrogenase family.</text>
</comment>
<evidence type="ECO:0000256" key="4">
    <source>
        <dbReference type="RuleBase" id="RU003719"/>
    </source>
</evidence>
<reference evidence="7" key="1">
    <citation type="journal article" date="2014" name="PLoS Genet.">
        <title>Signature Gene Expression Reveals Novel Clues to the Molecular Mechanisms of Dimorphic Transition in Penicillium marneffei.</title>
        <authorList>
            <person name="Yang E."/>
            <person name="Wang G."/>
            <person name="Cai J."/>
            <person name="Woo P.C."/>
            <person name="Lau S.K."/>
            <person name="Yuen K.-Y."/>
            <person name="Chow W.-N."/>
            <person name="Lin X."/>
        </authorList>
    </citation>
    <scope>NUCLEOTIDE SEQUENCE [LARGE SCALE GENOMIC DNA]</scope>
    <source>
        <strain evidence="7">PM1</strain>
    </source>
</reference>
<dbReference type="GO" id="GO:0005829">
    <property type="term" value="C:cytosol"/>
    <property type="evidence" value="ECO:0007669"/>
    <property type="project" value="TreeGrafter"/>
</dbReference>
<dbReference type="eggNOG" id="KOG0069">
    <property type="taxonomic scope" value="Eukaryota"/>
</dbReference>
<dbReference type="InterPro" id="IPR006140">
    <property type="entry name" value="D-isomer_DH_NAD-bd"/>
</dbReference>
<dbReference type="Gene3D" id="3.40.50.720">
    <property type="entry name" value="NAD(P)-binding Rossmann-like Domain"/>
    <property type="match status" value="2"/>
</dbReference>
<dbReference type="AlphaFoldDB" id="A0A093XXU6"/>
<protein>
    <submittedName>
        <fullName evidence="7">Putative 2-hydroxyacid dehydrogenase</fullName>
    </submittedName>
</protein>
<evidence type="ECO:0000313" key="7">
    <source>
        <dbReference type="EMBL" id="KFX50068.1"/>
    </source>
</evidence>
<dbReference type="PANTHER" id="PTHR10996:SF269">
    <property type="entry name" value="HYPOTHETICAL D-ISOMER SPECIFIC 2-HYDROXYACID DEHYDROGENASE (EUROFUNG)"/>
    <property type="match status" value="1"/>
</dbReference>
<sequence>MAIMPATKPRVVCLGEPKFVGEDYLEKFQTEFRYSVLPATNRAETQQMIPEDIKKNGPIDAFIIRMGTPPYEPFDEDLLKDLVPGCKIITSASAGFNEFDVDWMASKDIWFCNTVNAVAEATADMAIFLTLAVLRNTTNAEKSARNGSWRSGAGLVPGRDPGGLTLGIVGMGAIGKYMAKKALAFNMKITYYNRRQLPAEEEAKYNATYCSTLHELLGEADVVSLNCPLNNETTNLIGAAEFAAMKDGVFLVNTARGPVIHEPSLIEALESGKVARAGLDVFANEPSPDPYFLKSDKVVVQPHLGGLTDVAFMKAERECFENIRALFTKGKPNSPVREIKAKV</sequence>
<dbReference type="InterPro" id="IPR029752">
    <property type="entry name" value="D-isomer_DH_CS1"/>
</dbReference>
<feature type="domain" description="D-isomer specific 2-hydroxyacid dehydrogenase NAD-binding" evidence="6">
    <location>
        <begin position="128"/>
        <end position="305"/>
    </location>
</feature>
<dbReference type="InterPro" id="IPR050223">
    <property type="entry name" value="D-isomer_2-hydroxyacid_DH"/>
</dbReference>
<keyword evidence="3" id="KW-0520">NAD</keyword>
<dbReference type="SUPFAM" id="SSF52283">
    <property type="entry name" value="Formate/glycerate dehydrogenase catalytic domain-like"/>
    <property type="match status" value="1"/>
</dbReference>
<dbReference type="FunFam" id="3.40.50.720:FF:000203">
    <property type="entry name" value="D-3-phosphoglycerate dehydrogenase (SerA)"/>
    <property type="match status" value="1"/>
</dbReference>
<dbReference type="GO" id="GO:0051287">
    <property type="term" value="F:NAD binding"/>
    <property type="evidence" value="ECO:0007669"/>
    <property type="project" value="InterPro"/>
</dbReference>
<dbReference type="Pfam" id="PF00389">
    <property type="entry name" value="2-Hacid_dh"/>
    <property type="match status" value="1"/>
</dbReference>
<keyword evidence="2 4" id="KW-0560">Oxidoreductase</keyword>
<comment type="caution">
    <text evidence="7">The sequence shown here is derived from an EMBL/GenBank/DDBJ whole genome shotgun (WGS) entry which is preliminary data.</text>
</comment>
<evidence type="ECO:0000256" key="1">
    <source>
        <dbReference type="ARBA" id="ARBA00005854"/>
    </source>
</evidence>
<accession>A0A093XXU6</accession>
<gene>
    <name evidence="7" type="ORF">GQ26_0082380</name>
</gene>
<evidence type="ECO:0000259" key="6">
    <source>
        <dbReference type="Pfam" id="PF02826"/>
    </source>
</evidence>
<dbReference type="CDD" id="cd12168">
    <property type="entry name" value="Mand_dh_like"/>
    <property type="match status" value="1"/>
</dbReference>
<dbReference type="EMBL" id="JPOX01000008">
    <property type="protein sequence ID" value="KFX50068.1"/>
    <property type="molecule type" value="Genomic_DNA"/>
</dbReference>
<dbReference type="SUPFAM" id="SSF51735">
    <property type="entry name" value="NAD(P)-binding Rossmann-fold domains"/>
    <property type="match status" value="1"/>
</dbReference>
<organism evidence="7">
    <name type="scientific">Talaromyces marneffei PM1</name>
    <dbReference type="NCBI Taxonomy" id="1077442"/>
    <lineage>
        <taxon>Eukaryota</taxon>
        <taxon>Fungi</taxon>
        <taxon>Dikarya</taxon>
        <taxon>Ascomycota</taxon>
        <taxon>Pezizomycotina</taxon>
        <taxon>Eurotiomycetes</taxon>
        <taxon>Eurotiomycetidae</taxon>
        <taxon>Eurotiales</taxon>
        <taxon>Trichocomaceae</taxon>
        <taxon>Talaromyces</taxon>
        <taxon>Talaromyces sect. Talaromyces</taxon>
    </lineage>
</organism>
<name>A0A093XXU6_TALMA</name>
<dbReference type="Pfam" id="PF02826">
    <property type="entry name" value="2-Hacid_dh_C"/>
    <property type="match status" value="1"/>
</dbReference>
<dbReference type="InterPro" id="IPR029753">
    <property type="entry name" value="D-isomer_DH_CS"/>
</dbReference>